<accession>A0A2P2Q4K5</accession>
<organism evidence="1">
    <name type="scientific">Rhizophora mucronata</name>
    <name type="common">Asiatic mangrove</name>
    <dbReference type="NCBI Taxonomy" id="61149"/>
    <lineage>
        <taxon>Eukaryota</taxon>
        <taxon>Viridiplantae</taxon>
        <taxon>Streptophyta</taxon>
        <taxon>Embryophyta</taxon>
        <taxon>Tracheophyta</taxon>
        <taxon>Spermatophyta</taxon>
        <taxon>Magnoliopsida</taxon>
        <taxon>eudicotyledons</taxon>
        <taxon>Gunneridae</taxon>
        <taxon>Pentapetalae</taxon>
        <taxon>rosids</taxon>
        <taxon>fabids</taxon>
        <taxon>Malpighiales</taxon>
        <taxon>Rhizophoraceae</taxon>
        <taxon>Rhizophora</taxon>
    </lineage>
</organism>
<dbReference type="EMBL" id="GGEC01081419">
    <property type="protein sequence ID" value="MBX61903.1"/>
    <property type="molecule type" value="Transcribed_RNA"/>
</dbReference>
<protein>
    <submittedName>
        <fullName evidence="1">Uncharacterized protein</fullName>
    </submittedName>
</protein>
<sequence length="19" mass="2384">MRAQNTCFGYWVMYWEQGL</sequence>
<proteinExistence type="predicted"/>
<reference evidence="1" key="1">
    <citation type="submission" date="2018-02" db="EMBL/GenBank/DDBJ databases">
        <title>Rhizophora mucronata_Transcriptome.</title>
        <authorList>
            <person name="Meera S.P."/>
            <person name="Sreeshan A."/>
            <person name="Augustine A."/>
        </authorList>
    </citation>
    <scope>NUCLEOTIDE SEQUENCE</scope>
    <source>
        <tissue evidence="1">Leaf</tissue>
    </source>
</reference>
<evidence type="ECO:0000313" key="1">
    <source>
        <dbReference type="EMBL" id="MBX61903.1"/>
    </source>
</evidence>
<dbReference type="AlphaFoldDB" id="A0A2P2Q4K5"/>
<name>A0A2P2Q4K5_RHIMU</name>